<protein>
    <submittedName>
        <fullName evidence="1">Uncharacterized protein</fullName>
    </submittedName>
</protein>
<keyword evidence="2" id="KW-1185">Reference proteome</keyword>
<dbReference type="AlphaFoldDB" id="A0A2A2D5Y5"/>
<proteinExistence type="predicted"/>
<organism evidence="1 2">
    <name type="scientific">Streptomyces albireticuli</name>
    <dbReference type="NCBI Taxonomy" id="1940"/>
    <lineage>
        <taxon>Bacteria</taxon>
        <taxon>Bacillati</taxon>
        <taxon>Actinomycetota</taxon>
        <taxon>Actinomycetes</taxon>
        <taxon>Kitasatosporales</taxon>
        <taxon>Streptomycetaceae</taxon>
        <taxon>Streptomyces</taxon>
    </lineage>
</organism>
<accession>A0A2A2D5Y5</accession>
<dbReference type="EMBL" id="NSJV01000413">
    <property type="protein sequence ID" value="PAU46935.1"/>
    <property type="molecule type" value="Genomic_DNA"/>
</dbReference>
<evidence type="ECO:0000313" key="1">
    <source>
        <dbReference type="EMBL" id="PAU46935.1"/>
    </source>
</evidence>
<comment type="caution">
    <text evidence="1">The sequence shown here is derived from an EMBL/GenBank/DDBJ whole genome shotgun (WGS) entry which is preliminary data.</text>
</comment>
<dbReference type="Proteomes" id="UP000218944">
    <property type="component" value="Unassembled WGS sequence"/>
</dbReference>
<sequence>MVLFQVPQVVSQDDELVDRGGVLLAEHQVLGVGGHPQAADGSGGEGHQPVTDRAVVASAHPGAQGGEQDIRACGARQVQSAQQFGA</sequence>
<reference evidence="1 2" key="1">
    <citation type="submission" date="2017-08" db="EMBL/GenBank/DDBJ databases">
        <title>Genome sequence of Streptomyces albireticuli NRRL B-1670.</title>
        <authorList>
            <person name="Graham D.E."/>
            <person name="Mahan K.M."/>
            <person name="Klingeman D.M."/>
            <person name="Hettich R.L."/>
            <person name="Parry R.J."/>
            <person name="Spain J.C."/>
        </authorList>
    </citation>
    <scope>NUCLEOTIDE SEQUENCE [LARGE SCALE GENOMIC DNA]</scope>
    <source>
        <strain evidence="1 2">NRRL B-1670</strain>
    </source>
</reference>
<name>A0A2A2D5Y5_9ACTN</name>
<gene>
    <name evidence="1" type="ORF">CK936_21830</name>
</gene>
<evidence type="ECO:0000313" key="2">
    <source>
        <dbReference type="Proteomes" id="UP000218944"/>
    </source>
</evidence>